<accession>A0A1E3PIR8</accession>
<dbReference type="PANTHER" id="PTHR44167">
    <property type="entry name" value="OVARIAN-SPECIFIC SERINE/THREONINE-PROTEIN KINASE LOK-RELATED"/>
    <property type="match status" value="1"/>
</dbReference>
<proteinExistence type="predicted"/>
<dbReference type="GO" id="GO:0044773">
    <property type="term" value="P:mitotic DNA damage checkpoint signaling"/>
    <property type="evidence" value="ECO:0007669"/>
    <property type="project" value="TreeGrafter"/>
</dbReference>
<name>A0A1E3PIR8_9ASCO</name>
<dbReference type="Proteomes" id="UP000095009">
    <property type="component" value="Unassembled WGS sequence"/>
</dbReference>
<dbReference type="OrthoDB" id="413582at2759"/>
<dbReference type="GO" id="GO:0004674">
    <property type="term" value="F:protein serine/threonine kinase activity"/>
    <property type="evidence" value="ECO:0007669"/>
    <property type="project" value="TreeGrafter"/>
</dbReference>
<dbReference type="Pfam" id="PF00069">
    <property type="entry name" value="Pkinase"/>
    <property type="match status" value="1"/>
</dbReference>
<dbReference type="PROSITE" id="PS50011">
    <property type="entry name" value="PROTEIN_KINASE_DOM"/>
    <property type="match status" value="1"/>
</dbReference>
<dbReference type="InterPro" id="IPR000719">
    <property type="entry name" value="Prot_kinase_dom"/>
</dbReference>
<keyword evidence="2" id="KW-0418">Kinase</keyword>
<dbReference type="Gene3D" id="1.10.510.10">
    <property type="entry name" value="Transferase(Phosphotransferase) domain 1"/>
    <property type="match status" value="1"/>
</dbReference>
<dbReference type="Gene3D" id="3.30.200.20">
    <property type="entry name" value="Phosphorylase Kinase, domain 1"/>
    <property type="match status" value="1"/>
</dbReference>
<keyword evidence="3" id="KW-1185">Reference proteome</keyword>
<sequence>MARYINRKYIDRGLFSKVYAAQDSLGQYSSQTVALKRVVFGSQRPPHNVHQELAIWQSIQSHPNIISLLDTFEEGDDEDSDDGFNDAFSDRYIVFVMPLLPYNLYQVLDAQASVKRAFPTLATSTETPLCCSNKQNKLPLDDARIVTKGLSSALAFLHSQGIIHRDIKPENVLFQTLQSNVNTGVLLNPVLIDFGISYSVLLPSQSNEEIETPSSKITDVGTTIYRSPELLFGIKDYGAEIDMWSLGVLVSLLYSSDCQEVFAKAQTRDCHWSDLGLLSEIIEVLGTPTLANWPEGGTVESFRNMKFVDCKGYNCKDMAPRAPKIVIQEIVPRLLCWSKSKRLTAAMLLNHPYYQNKN</sequence>
<evidence type="ECO:0000259" key="1">
    <source>
        <dbReference type="PROSITE" id="PS50011"/>
    </source>
</evidence>
<evidence type="ECO:0000313" key="2">
    <source>
        <dbReference type="EMBL" id="ODQ65346.1"/>
    </source>
</evidence>
<protein>
    <submittedName>
        <fullName evidence="2">Kinase-like protein</fullName>
    </submittedName>
</protein>
<organism evidence="2 3">
    <name type="scientific">Nadsonia fulvescens var. elongata DSM 6958</name>
    <dbReference type="NCBI Taxonomy" id="857566"/>
    <lineage>
        <taxon>Eukaryota</taxon>
        <taxon>Fungi</taxon>
        <taxon>Dikarya</taxon>
        <taxon>Ascomycota</taxon>
        <taxon>Saccharomycotina</taxon>
        <taxon>Dipodascomycetes</taxon>
        <taxon>Dipodascales</taxon>
        <taxon>Dipodascales incertae sedis</taxon>
        <taxon>Nadsonia</taxon>
    </lineage>
</organism>
<evidence type="ECO:0000313" key="3">
    <source>
        <dbReference type="Proteomes" id="UP000095009"/>
    </source>
</evidence>
<keyword evidence="2" id="KW-0808">Transferase</keyword>
<gene>
    <name evidence="2" type="ORF">NADFUDRAFT_51941</name>
</gene>
<dbReference type="InterPro" id="IPR008271">
    <property type="entry name" value="Ser/Thr_kinase_AS"/>
</dbReference>
<feature type="domain" description="Protein kinase" evidence="1">
    <location>
        <begin position="4"/>
        <end position="354"/>
    </location>
</feature>
<dbReference type="InterPro" id="IPR011009">
    <property type="entry name" value="Kinase-like_dom_sf"/>
</dbReference>
<dbReference type="STRING" id="857566.A0A1E3PIR8"/>
<dbReference type="SUPFAM" id="SSF56112">
    <property type="entry name" value="Protein kinase-like (PK-like)"/>
    <property type="match status" value="1"/>
</dbReference>
<dbReference type="PANTHER" id="PTHR44167:SF24">
    <property type="entry name" value="SERINE_THREONINE-PROTEIN KINASE CHK2"/>
    <property type="match status" value="1"/>
</dbReference>
<dbReference type="PROSITE" id="PS00108">
    <property type="entry name" value="PROTEIN_KINASE_ST"/>
    <property type="match status" value="1"/>
</dbReference>
<dbReference type="SMART" id="SM00220">
    <property type="entry name" value="S_TKc"/>
    <property type="match status" value="1"/>
</dbReference>
<dbReference type="GO" id="GO:0005634">
    <property type="term" value="C:nucleus"/>
    <property type="evidence" value="ECO:0007669"/>
    <property type="project" value="TreeGrafter"/>
</dbReference>
<dbReference type="AlphaFoldDB" id="A0A1E3PIR8"/>
<dbReference type="EMBL" id="KV454410">
    <property type="protein sequence ID" value="ODQ65346.1"/>
    <property type="molecule type" value="Genomic_DNA"/>
</dbReference>
<reference evidence="2 3" key="1">
    <citation type="journal article" date="2016" name="Proc. Natl. Acad. Sci. U.S.A.">
        <title>Comparative genomics of biotechnologically important yeasts.</title>
        <authorList>
            <person name="Riley R."/>
            <person name="Haridas S."/>
            <person name="Wolfe K.H."/>
            <person name="Lopes M.R."/>
            <person name="Hittinger C.T."/>
            <person name="Goeker M."/>
            <person name="Salamov A.A."/>
            <person name="Wisecaver J.H."/>
            <person name="Long T.M."/>
            <person name="Calvey C.H."/>
            <person name="Aerts A.L."/>
            <person name="Barry K.W."/>
            <person name="Choi C."/>
            <person name="Clum A."/>
            <person name="Coughlan A.Y."/>
            <person name="Deshpande S."/>
            <person name="Douglass A.P."/>
            <person name="Hanson S.J."/>
            <person name="Klenk H.-P."/>
            <person name="LaButti K.M."/>
            <person name="Lapidus A."/>
            <person name="Lindquist E.A."/>
            <person name="Lipzen A.M."/>
            <person name="Meier-Kolthoff J.P."/>
            <person name="Ohm R.A."/>
            <person name="Otillar R.P."/>
            <person name="Pangilinan J.L."/>
            <person name="Peng Y."/>
            <person name="Rokas A."/>
            <person name="Rosa C.A."/>
            <person name="Scheuner C."/>
            <person name="Sibirny A.A."/>
            <person name="Slot J.C."/>
            <person name="Stielow J.B."/>
            <person name="Sun H."/>
            <person name="Kurtzman C.P."/>
            <person name="Blackwell M."/>
            <person name="Grigoriev I.V."/>
            <person name="Jeffries T.W."/>
        </authorList>
    </citation>
    <scope>NUCLEOTIDE SEQUENCE [LARGE SCALE GENOMIC DNA]</scope>
    <source>
        <strain evidence="2 3">DSM 6958</strain>
    </source>
</reference>
<dbReference type="GO" id="GO:0005524">
    <property type="term" value="F:ATP binding"/>
    <property type="evidence" value="ECO:0007669"/>
    <property type="project" value="InterPro"/>
</dbReference>